<accession>A0A318TD84</accession>
<reference evidence="4 5" key="1">
    <citation type="submission" date="2018-06" db="EMBL/GenBank/DDBJ databases">
        <title>Genomic Encyclopedia of Archaeal and Bacterial Type Strains, Phase II (KMG-II): from individual species to whole genera.</title>
        <authorList>
            <person name="Goeker M."/>
        </authorList>
    </citation>
    <scope>NUCLEOTIDE SEQUENCE [LARGE SCALE GENOMIC DNA]</scope>
    <source>
        <strain evidence="4 5">KACC 16626</strain>
    </source>
</reference>
<name>A0A318TD84_9BACL</name>
<comment type="caution">
    <text evidence="4">The sequence shown here is derived from an EMBL/GenBank/DDBJ whole genome shotgun (WGS) entry which is preliminary data.</text>
</comment>
<feature type="transmembrane region" description="Helical" evidence="2">
    <location>
        <begin position="29"/>
        <end position="49"/>
    </location>
</feature>
<dbReference type="SUPFAM" id="SSF55729">
    <property type="entry name" value="Acyl-CoA N-acyltransferases (Nat)"/>
    <property type="match status" value="1"/>
</dbReference>
<dbReference type="Proteomes" id="UP000247416">
    <property type="component" value="Unassembled WGS sequence"/>
</dbReference>
<dbReference type="Gene3D" id="3.40.630.30">
    <property type="match status" value="1"/>
</dbReference>
<sequence>MGELGYPTTTEEMEHRFSKINSNSMYNTLVAEESGVIVGMIGMILGFLYEKNDNYVRVVALVVDSNSRKQGIGEKLIEKAEEWAKEHGANGIVLNSGNRSERKDAHQFYLKRGFQGKSTGFVKTLT</sequence>
<evidence type="ECO:0000256" key="2">
    <source>
        <dbReference type="SAM" id="Phobius"/>
    </source>
</evidence>
<evidence type="ECO:0000256" key="1">
    <source>
        <dbReference type="ARBA" id="ARBA00022679"/>
    </source>
</evidence>
<protein>
    <submittedName>
        <fullName evidence="4">Acetyltransferase (GNAT) family protein</fullName>
    </submittedName>
</protein>
<dbReference type="CDD" id="cd04301">
    <property type="entry name" value="NAT_SF"/>
    <property type="match status" value="1"/>
</dbReference>
<gene>
    <name evidence="4" type="ORF">BJ095_1567</name>
</gene>
<dbReference type="RefSeq" id="WP_107937921.1">
    <property type="nucleotide sequence ID" value="NZ_CP085009.1"/>
</dbReference>
<dbReference type="EMBL" id="QJTJ01000056">
    <property type="protein sequence ID" value="PYF01777.1"/>
    <property type="molecule type" value="Genomic_DNA"/>
</dbReference>
<dbReference type="PROSITE" id="PS51186">
    <property type="entry name" value="GNAT"/>
    <property type="match status" value="1"/>
</dbReference>
<feature type="domain" description="N-acetyltransferase" evidence="3">
    <location>
        <begin position="1"/>
        <end position="126"/>
    </location>
</feature>
<dbReference type="PANTHER" id="PTHR13947">
    <property type="entry name" value="GNAT FAMILY N-ACETYLTRANSFERASE"/>
    <property type="match status" value="1"/>
</dbReference>
<organism evidence="4 5">
    <name type="scientific">Ureibacillus chungkukjangi</name>
    <dbReference type="NCBI Taxonomy" id="1202712"/>
    <lineage>
        <taxon>Bacteria</taxon>
        <taxon>Bacillati</taxon>
        <taxon>Bacillota</taxon>
        <taxon>Bacilli</taxon>
        <taxon>Bacillales</taxon>
        <taxon>Caryophanaceae</taxon>
        <taxon>Ureibacillus</taxon>
    </lineage>
</organism>
<proteinExistence type="predicted"/>
<keyword evidence="2" id="KW-0812">Transmembrane</keyword>
<dbReference type="OrthoDB" id="9797826at2"/>
<dbReference type="PANTHER" id="PTHR13947:SF37">
    <property type="entry name" value="LD18367P"/>
    <property type="match status" value="1"/>
</dbReference>
<keyword evidence="2" id="KW-1133">Transmembrane helix</keyword>
<dbReference type="GO" id="GO:0008080">
    <property type="term" value="F:N-acetyltransferase activity"/>
    <property type="evidence" value="ECO:0007669"/>
    <property type="project" value="InterPro"/>
</dbReference>
<dbReference type="AlphaFoldDB" id="A0A318TD84"/>
<dbReference type="InterPro" id="IPR050769">
    <property type="entry name" value="NAT_camello-type"/>
</dbReference>
<dbReference type="InterPro" id="IPR000182">
    <property type="entry name" value="GNAT_dom"/>
</dbReference>
<keyword evidence="1 4" id="KW-0808">Transferase</keyword>
<evidence type="ECO:0000313" key="4">
    <source>
        <dbReference type="EMBL" id="PYF01777.1"/>
    </source>
</evidence>
<keyword evidence="5" id="KW-1185">Reference proteome</keyword>
<dbReference type="Pfam" id="PF00583">
    <property type="entry name" value="Acetyltransf_1"/>
    <property type="match status" value="1"/>
</dbReference>
<dbReference type="InterPro" id="IPR016181">
    <property type="entry name" value="Acyl_CoA_acyltransferase"/>
</dbReference>
<evidence type="ECO:0000313" key="5">
    <source>
        <dbReference type="Proteomes" id="UP000247416"/>
    </source>
</evidence>
<evidence type="ECO:0000259" key="3">
    <source>
        <dbReference type="PROSITE" id="PS51186"/>
    </source>
</evidence>
<keyword evidence="2" id="KW-0472">Membrane</keyword>